<keyword evidence="2" id="KW-1185">Reference proteome</keyword>
<reference evidence="1 2" key="1">
    <citation type="journal article" date="2020" name="Viruses">
        <title>Characterization of vB_StuS_MMDA13, a Newly Discovered Bacteriophage Infecting the Agar-Degrading Species Sphingomonas turrisvirgatae.</title>
        <authorList>
            <person name="Marmo P."/>
            <person name="Thaller M.C."/>
            <person name="Di Lallo G."/>
            <person name="Henrici De Angelis L."/>
            <person name="Poerio N."/>
            <person name="De Santis F."/>
            <person name="Fraziano M."/>
            <person name="Migliore L."/>
            <person name="D'Andrea M.M."/>
        </authorList>
    </citation>
    <scope>NUCLEOTIDE SEQUENCE [LARGE SCALE GENOMIC DNA]</scope>
</reference>
<dbReference type="EMBL" id="MN820898">
    <property type="protein sequence ID" value="QHB80447.1"/>
    <property type="molecule type" value="Genomic_DNA"/>
</dbReference>
<gene>
    <name evidence="1" type="ORF">MMDA13_gp13</name>
</gene>
<evidence type="ECO:0000313" key="1">
    <source>
        <dbReference type="EMBL" id="QHB80447.1"/>
    </source>
</evidence>
<organism evidence="1 2">
    <name type="scientific">Sphingomonas phage vB_StuS_MMDA13</name>
    <dbReference type="NCBI Taxonomy" id="2686378"/>
    <lineage>
        <taxon>Viruses</taxon>
        <taxon>Duplodnaviria</taxon>
        <taxon>Heunggongvirae</taxon>
        <taxon>Uroviricota</taxon>
        <taxon>Caudoviricetes</taxon>
        <taxon>Queuovirinae</taxon>
        <taxon>Torvergatavirus</taxon>
        <taxon>Torvergatavirus MMDA13</taxon>
    </lineage>
</organism>
<evidence type="ECO:0000313" key="2">
    <source>
        <dbReference type="Proteomes" id="UP000515820"/>
    </source>
</evidence>
<dbReference type="Proteomes" id="UP000515820">
    <property type="component" value="Segment"/>
</dbReference>
<proteinExistence type="predicted"/>
<name>A0A7G3PIA2_9CAUD</name>
<protein>
    <submittedName>
        <fullName evidence="1">Putative tail fiber protein</fullName>
    </submittedName>
</protein>
<accession>A0A7G3PIA2</accession>
<sequence>MGLRKTFKTDRDAEINGVSVEVSVNDHNGRPISITIARMSQGNKRYTKELNRVTKPHMSAIQNDAMDNDLARKMLQEVFVDTILLGWDNLPKSELTGNDKDTEELEFTRENVLALFKELPDLYDDWEAKANKAAVFREKEREEEAKN</sequence>